<keyword evidence="4" id="KW-0472">Membrane</keyword>
<organism evidence="7">
    <name type="scientific">Candidatus Moduliflexus flocculans</name>
    <dbReference type="NCBI Taxonomy" id="1499966"/>
    <lineage>
        <taxon>Bacteria</taxon>
        <taxon>Candidatus Moduliflexota</taxon>
        <taxon>Candidatus Moduliflexia</taxon>
        <taxon>Candidatus Moduliflexales</taxon>
        <taxon>Candidatus Moduliflexaceae</taxon>
    </lineage>
</organism>
<evidence type="ECO:0000259" key="6">
    <source>
        <dbReference type="PROSITE" id="PS50885"/>
    </source>
</evidence>
<keyword evidence="4" id="KW-1133">Transmembrane helix</keyword>
<feature type="domain" description="HAMP" evidence="6">
    <location>
        <begin position="356"/>
        <end position="408"/>
    </location>
</feature>
<evidence type="ECO:0000313" key="7">
    <source>
        <dbReference type="EMBL" id="GAK53380.1"/>
    </source>
</evidence>
<dbReference type="Proteomes" id="UP000030700">
    <property type="component" value="Unassembled WGS sequence"/>
</dbReference>
<evidence type="ECO:0000259" key="5">
    <source>
        <dbReference type="PROSITE" id="PS50111"/>
    </source>
</evidence>
<dbReference type="InterPro" id="IPR004089">
    <property type="entry name" value="MCPsignal_dom"/>
</dbReference>
<sequence length="685" mass="75761">MAKKQSLQVKFFGMFFLVVVIITSGLSVTYYVLTTREKHAESQQRIRVAFDIILQELRQNTRSSIEKTTKFTEETPVLSLTTSRYMQDPAQIASIEFLTSYLKEALDNMQRFGENMPFDVLSLYGADGRLLAFYYADDASHSQGGVYIPSAAGEELFIPIDRKTSFNWLFSNDISASQQPLPKGVMPFFPSPLPASVNTDVFYDAGRFGVRVQIPIVYREQTTGVLVGDIFYTQQMVEWYARLTNADINLFVQSQWVLGTSATIPVAAVSENDVVRCEEMMARPREIPVYSVVFNTQDYYQGRCAFDNTQQMIGTLIVSVSRQQEYQTLTKLLMTVTLVTTLALLVSVLLSSLVSRYIVSAILRIEGVVRVIAEGDLRNAALPHSRDEIGRLIMQVNRMIAELRVIVSCVQNAERQVTSAADELAASIKAQGATMIRQVESADYVVNAVEAISSVAEVLGDTMQQVSATAQETAEFANQGQANLSRMEEVIQHIGTASGSISNKLEIISEKADSITAVVTTITSVADQTNLLSLNAAIEAEKAGEAGRGFAVVAREIRRLADQTAVATLDIEEMVKTMQIAVNEGVNEMDRFVADVRQSTEDVGYIGTQLSRIIEQVQRLLPNFADINVVMGHQAENAQQIHEVILSLSEQMQETMLSLNSAFDVITKLNDAAKGLQNEVAKFKV</sequence>
<dbReference type="GO" id="GO:0016020">
    <property type="term" value="C:membrane"/>
    <property type="evidence" value="ECO:0007669"/>
    <property type="project" value="InterPro"/>
</dbReference>
<keyword evidence="8" id="KW-1185">Reference proteome</keyword>
<dbReference type="PROSITE" id="PS50111">
    <property type="entry name" value="CHEMOTAXIS_TRANSDUC_2"/>
    <property type="match status" value="1"/>
</dbReference>
<dbReference type="CDD" id="cd06225">
    <property type="entry name" value="HAMP"/>
    <property type="match status" value="1"/>
</dbReference>
<accession>A0A0S6W4M4</accession>
<evidence type="ECO:0000256" key="3">
    <source>
        <dbReference type="PROSITE-ProRule" id="PRU00284"/>
    </source>
</evidence>
<feature type="domain" description="Methyl-accepting transducer" evidence="5">
    <location>
        <begin position="413"/>
        <end position="649"/>
    </location>
</feature>
<dbReference type="Pfam" id="PF00672">
    <property type="entry name" value="HAMP"/>
    <property type="match status" value="1"/>
</dbReference>
<evidence type="ECO:0000256" key="2">
    <source>
        <dbReference type="ARBA" id="ARBA00029447"/>
    </source>
</evidence>
<dbReference type="SMART" id="SM00283">
    <property type="entry name" value="MA"/>
    <property type="match status" value="1"/>
</dbReference>
<dbReference type="PANTHER" id="PTHR32089">
    <property type="entry name" value="METHYL-ACCEPTING CHEMOTAXIS PROTEIN MCPB"/>
    <property type="match status" value="1"/>
</dbReference>
<feature type="transmembrane region" description="Helical" evidence="4">
    <location>
        <begin position="332"/>
        <end position="354"/>
    </location>
</feature>
<keyword evidence="4" id="KW-0812">Transmembrane</keyword>
<dbReference type="Gene3D" id="1.10.287.950">
    <property type="entry name" value="Methyl-accepting chemotaxis protein"/>
    <property type="match status" value="1"/>
</dbReference>
<dbReference type="SUPFAM" id="SSF58104">
    <property type="entry name" value="Methyl-accepting chemotaxis protein (MCP) signaling domain"/>
    <property type="match status" value="1"/>
</dbReference>
<comment type="similarity">
    <text evidence="2">Belongs to the methyl-accepting chemotaxis (MCP) protein family.</text>
</comment>
<evidence type="ECO:0000256" key="4">
    <source>
        <dbReference type="SAM" id="Phobius"/>
    </source>
</evidence>
<proteinExistence type="inferred from homology"/>
<dbReference type="PROSITE" id="PS50885">
    <property type="entry name" value="HAMP"/>
    <property type="match status" value="1"/>
</dbReference>
<dbReference type="GO" id="GO:0007165">
    <property type="term" value="P:signal transduction"/>
    <property type="evidence" value="ECO:0007669"/>
    <property type="project" value="UniProtKB-KW"/>
</dbReference>
<dbReference type="HOGENOM" id="CLU_012500_0_0_0"/>
<dbReference type="InterPro" id="IPR003660">
    <property type="entry name" value="HAMP_dom"/>
</dbReference>
<dbReference type="PANTHER" id="PTHR32089:SF120">
    <property type="entry name" value="METHYL-ACCEPTING CHEMOTAXIS PROTEIN TLPQ"/>
    <property type="match status" value="1"/>
</dbReference>
<keyword evidence="1 3" id="KW-0807">Transducer</keyword>
<dbReference type="EMBL" id="DF820459">
    <property type="protein sequence ID" value="GAK53380.1"/>
    <property type="molecule type" value="Genomic_DNA"/>
</dbReference>
<dbReference type="AlphaFoldDB" id="A0A0S6W4M4"/>
<gene>
    <name evidence="7" type="ORF">U14_04645</name>
</gene>
<dbReference type="SMART" id="SM00304">
    <property type="entry name" value="HAMP"/>
    <property type="match status" value="1"/>
</dbReference>
<dbReference type="Gene3D" id="6.10.340.10">
    <property type="match status" value="1"/>
</dbReference>
<dbReference type="Pfam" id="PF00015">
    <property type="entry name" value="MCPsignal"/>
    <property type="match status" value="1"/>
</dbReference>
<evidence type="ECO:0000256" key="1">
    <source>
        <dbReference type="ARBA" id="ARBA00023224"/>
    </source>
</evidence>
<protein>
    <submittedName>
        <fullName evidence="7">Methyl-accepting chemotaxis protein signaling domain protein</fullName>
    </submittedName>
</protein>
<name>A0A0S6W4M4_9BACT</name>
<feature type="transmembrane region" description="Helical" evidence="4">
    <location>
        <begin position="12"/>
        <end position="33"/>
    </location>
</feature>
<dbReference type="STRING" id="1499966.U14_04645"/>
<reference evidence="7" key="1">
    <citation type="journal article" date="2015" name="PeerJ">
        <title>First genomic representation of candidate bacterial phylum KSB3 points to enhanced environmental sensing as a trigger of wastewater bulking.</title>
        <authorList>
            <person name="Sekiguchi Y."/>
            <person name="Ohashi A."/>
            <person name="Parks D.H."/>
            <person name="Yamauchi T."/>
            <person name="Tyson G.W."/>
            <person name="Hugenholtz P."/>
        </authorList>
    </citation>
    <scope>NUCLEOTIDE SEQUENCE [LARGE SCALE GENOMIC DNA]</scope>
</reference>
<evidence type="ECO:0000313" key="8">
    <source>
        <dbReference type="Proteomes" id="UP000030700"/>
    </source>
</evidence>